<dbReference type="InterPro" id="IPR013740">
    <property type="entry name" value="Redoxin"/>
</dbReference>
<dbReference type="CDD" id="cd02966">
    <property type="entry name" value="TlpA_like_family"/>
    <property type="match status" value="1"/>
</dbReference>
<dbReference type="EMBL" id="JAAGYR010000001">
    <property type="protein sequence ID" value="NEN74862.1"/>
    <property type="molecule type" value="Genomic_DNA"/>
</dbReference>
<proteinExistence type="predicted"/>
<gene>
    <name evidence="3" type="ORF">F9B74_00755</name>
</gene>
<dbReference type="RefSeq" id="WP_163763665.1">
    <property type="nucleotide sequence ID" value="NZ_JAAGYR010000001.1"/>
</dbReference>
<feature type="signal peptide" evidence="1">
    <location>
        <begin position="1"/>
        <end position="21"/>
    </location>
</feature>
<keyword evidence="4" id="KW-1185">Reference proteome</keyword>
<dbReference type="PANTHER" id="PTHR42852:SF17">
    <property type="entry name" value="THIOREDOXIN-LIKE PROTEIN HI_1115"/>
    <property type="match status" value="1"/>
</dbReference>
<sequence length="163" mass="18560">MKKIILSLIAIIAIAAGAYFAFQEDKPTITYHTIDGKDITSNDLKGKVVLVKFWATTCVTCIRQMPDTIHYYNTYKDQGYDTIAVAMNYDKPAAIEKFRQDRELPFTIVHDKTGEIAKAFGHIRFTPVAFLIDRKGNIVKRYIGAYDKEEFIQTLEKTLAKPS</sequence>
<organism evidence="3 4">
    <name type="scientific">Pelistega ratti</name>
    <dbReference type="NCBI Taxonomy" id="2652177"/>
    <lineage>
        <taxon>Bacteria</taxon>
        <taxon>Pseudomonadati</taxon>
        <taxon>Pseudomonadota</taxon>
        <taxon>Betaproteobacteria</taxon>
        <taxon>Burkholderiales</taxon>
        <taxon>Alcaligenaceae</taxon>
        <taxon>Pelistega</taxon>
    </lineage>
</organism>
<comment type="caution">
    <text evidence="3">The sequence shown here is derived from an EMBL/GenBank/DDBJ whole genome shotgun (WGS) entry which is preliminary data.</text>
</comment>
<dbReference type="SUPFAM" id="SSF52833">
    <property type="entry name" value="Thioredoxin-like"/>
    <property type="match status" value="1"/>
</dbReference>
<dbReference type="InterPro" id="IPR013766">
    <property type="entry name" value="Thioredoxin_domain"/>
</dbReference>
<accession>A0A6L9Y3B1</accession>
<feature type="chain" id="PRO_5026882484" evidence="1">
    <location>
        <begin position="22"/>
        <end position="163"/>
    </location>
</feature>
<evidence type="ECO:0000313" key="3">
    <source>
        <dbReference type="EMBL" id="NEN74862.1"/>
    </source>
</evidence>
<keyword evidence="1" id="KW-0732">Signal</keyword>
<reference evidence="3 4" key="1">
    <citation type="submission" date="2020-02" db="EMBL/GenBank/DDBJ databases">
        <title>Pelistega sp. NLN82 were isolated from wild rodents of the Hainan Island.</title>
        <authorList>
            <person name="Niu N."/>
            <person name="Zhou J."/>
        </authorList>
    </citation>
    <scope>NUCLEOTIDE SEQUENCE [LARGE SCALE GENOMIC DNA]</scope>
    <source>
        <strain evidence="3 4">NLN82</strain>
    </source>
</reference>
<dbReference type="AlphaFoldDB" id="A0A6L9Y3B1"/>
<dbReference type="PROSITE" id="PS51352">
    <property type="entry name" value="THIOREDOXIN_2"/>
    <property type="match status" value="1"/>
</dbReference>
<evidence type="ECO:0000259" key="2">
    <source>
        <dbReference type="PROSITE" id="PS51352"/>
    </source>
</evidence>
<dbReference type="Proteomes" id="UP000477651">
    <property type="component" value="Unassembled WGS sequence"/>
</dbReference>
<dbReference type="PANTHER" id="PTHR42852">
    <property type="entry name" value="THIOL:DISULFIDE INTERCHANGE PROTEIN DSBE"/>
    <property type="match status" value="1"/>
</dbReference>
<feature type="domain" description="Thioredoxin" evidence="2">
    <location>
        <begin position="20"/>
        <end position="160"/>
    </location>
</feature>
<dbReference type="Pfam" id="PF08534">
    <property type="entry name" value="Redoxin"/>
    <property type="match status" value="1"/>
</dbReference>
<protein>
    <submittedName>
        <fullName evidence="3">TlpA family protein disulfide reductase</fullName>
    </submittedName>
</protein>
<dbReference type="GO" id="GO:0016491">
    <property type="term" value="F:oxidoreductase activity"/>
    <property type="evidence" value="ECO:0007669"/>
    <property type="project" value="InterPro"/>
</dbReference>
<dbReference type="InterPro" id="IPR036249">
    <property type="entry name" value="Thioredoxin-like_sf"/>
</dbReference>
<dbReference type="Gene3D" id="3.40.30.10">
    <property type="entry name" value="Glutaredoxin"/>
    <property type="match status" value="1"/>
</dbReference>
<evidence type="ECO:0000313" key="4">
    <source>
        <dbReference type="Proteomes" id="UP000477651"/>
    </source>
</evidence>
<evidence type="ECO:0000256" key="1">
    <source>
        <dbReference type="SAM" id="SignalP"/>
    </source>
</evidence>
<name>A0A6L9Y3B1_9BURK</name>
<dbReference type="InterPro" id="IPR050553">
    <property type="entry name" value="Thioredoxin_ResA/DsbE_sf"/>
</dbReference>